<dbReference type="EnsemblMetazoa" id="AMEM011094-RA">
    <property type="protein sequence ID" value="AMEM011094-PA"/>
    <property type="gene ID" value="AMEM011094"/>
</dbReference>
<evidence type="ECO:0000313" key="3">
    <source>
        <dbReference type="Proteomes" id="UP000075903"/>
    </source>
</evidence>
<keyword evidence="3" id="KW-1185">Reference proteome</keyword>
<accession>A0A182V9D8</accession>
<evidence type="ECO:0000256" key="1">
    <source>
        <dbReference type="SAM" id="MobiDB-lite"/>
    </source>
</evidence>
<protein>
    <submittedName>
        <fullName evidence="2">Uncharacterized protein</fullName>
    </submittedName>
</protein>
<sequence>MRNLPKLTGGQQVVGPPLDIVEGDVEPGRDDAGLVQATGQIDHNLAAAMIVHDLELADVAVLHHDGQELDHDLRVRPDEDLALAALLRVVDALEGIGQHADTDHGWNSNFGSSLERETEADSCAGPRNFTTA</sequence>
<name>A0A182V9D8_ANOME</name>
<dbReference type="Proteomes" id="UP000075903">
    <property type="component" value="Unassembled WGS sequence"/>
</dbReference>
<feature type="region of interest" description="Disordered" evidence="1">
    <location>
        <begin position="98"/>
        <end position="132"/>
    </location>
</feature>
<organism evidence="2 3">
    <name type="scientific">Anopheles merus</name>
    <name type="common">Mosquito</name>
    <dbReference type="NCBI Taxonomy" id="30066"/>
    <lineage>
        <taxon>Eukaryota</taxon>
        <taxon>Metazoa</taxon>
        <taxon>Ecdysozoa</taxon>
        <taxon>Arthropoda</taxon>
        <taxon>Hexapoda</taxon>
        <taxon>Insecta</taxon>
        <taxon>Pterygota</taxon>
        <taxon>Neoptera</taxon>
        <taxon>Endopterygota</taxon>
        <taxon>Diptera</taxon>
        <taxon>Nematocera</taxon>
        <taxon>Culicoidea</taxon>
        <taxon>Culicidae</taxon>
        <taxon>Anophelinae</taxon>
        <taxon>Anopheles</taxon>
    </lineage>
</organism>
<reference evidence="2" key="1">
    <citation type="submission" date="2020-05" db="UniProtKB">
        <authorList>
            <consortium name="EnsemblMetazoa"/>
        </authorList>
    </citation>
    <scope>IDENTIFICATION</scope>
    <source>
        <strain evidence="2">MAF</strain>
    </source>
</reference>
<dbReference type="AlphaFoldDB" id="A0A182V9D8"/>
<evidence type="ECO:0000313" key="2">
    <source>
        <dbReference type="EnsemblMetazoa" id="AMEM011094-PA"/>
    </source>
</evidence>
<proteinExistence type="predicted"/>
<dbReference type="VEuPathDB" id="VectorBase:AMEM011094"/>